<dbReference type="Proteomes" id="UP000548476">
    <property type="component" value="Unassembled WGS sequence"/>
</dbReference>
<dbReference type="Pfam" id="PF13561">
    <property type="entry name" value="adh_short_C2"/>
    <property type="match status" value="1"/>
</dbReference>
<proteinExistence type="inferred from homology"/>
<sequence>MTTTLIIGGGSGMGRALAAALLTRGESVVIAGRDADRLKRAAVALPDGDLRAHTVDLADEETIVELYDHAGPVDHVVTTAVDVRDAYLPVAALDPARVHAAFDAKVVGPLLLAKYAQGRVAESLTITAGFNAHRPAPGGAVIAAANGAVEALVRALAVELAPIRVNAVAPGWVDTDLWDRLAGDERDTRLAAMAARLPVGRVGRAEDLADAFIAVSRNGFTTGSVVHIDGGQRLV</sequence>
<evidence type="ECO:0000313" key="3">
    <source>
        <dbReference type="EMBL" id="MBB6038385.1"/>
    </source>
</evidence>
<dbReference type="RefSeq" id="WP_184791182.1">
    <property type="nucleotide sequence ID" value="NZ_BONT01000009.1"/>
</dbReference>
<dbReference type="InterPro" id="IPR051122">
    <property type="entry name" value="SDR_DHRS6-like"/>
</dbReference>
<keyword evidence="2" id="KW-0560">Oxidoreductase</keyword>
<evidence type="ECO:0000256" key="1">
    <source>
        <dbReference type="ARBA" id="ARBA00006484"/>
    </source>
</evidence>
<dbReference type="AlphaFoldDB" id="A0A841FQF4"/>
<dbReference type="SUPFAM" id="SSF51735">
    <property type="entry name" value="NAD(P)-binding Rossmann-fold domains"/>
    <property type="match status" value="1"/>
</dbReference>
<comment type="similarity">
    <text evidence="1">Belongs to the short-chain dehydrogenases/reductases (SDR) family.</text>
</comment>
<dbReference type="PRINTS" id="PR00081">
    <property type="entry name" value="GDHRDH"/>
</dbReference>
<comment type="caution">
    <text evidence="3">The sequence shown here is derived from an EMBL/GenBank/DDBJ whole genome shotgun (WGS) entry which is preliminary data.</text>
</comment>
<dbReference type="EMBL" id="JACHGT010000016">
    <property type="protein sequence ID" value="MBB6038385.1"/>
    <property type="molecule type" value="Genomic_DNA"/>
</dbReference>
<dbReference type="PANTHER" id="PTHR43477">
    <property type="entry name" value="DIHYDROANTICAPSIN 7-DEHYDROGENASE"/>
    <property type="match status" value="1"/>
</dbReference>
<evidence type="ECO:0000256" key="2">
    <source>
        <dbReference type="ARBA" id="ARBA00023002"/>
    </source>
</evidence>
<protein>
    <submittedName>
        <fullName evidence="3">NAD(P)-dependent dehydrogenase (Short-subunit alcohol dehydrogenase family)</fullName>
    </submittedName>
</protein>
<name>A0A841FQF4_9ACTN</name>
<dbReference type="NCBIfam" id="NF005449">
    <property type="entry name" value="PRK07041.1"/>
    <property type="match status" value="1"/>
</dbReference>
<dbReference type="PANTHER" id="PTHR43477:SF1">
    <property type="entry name" value="DIHYDROANTICAPSIN 7-DEHYDROGENASE"/>
    <property type="match status" value="1"/>
</dbReference>
<dbReference type="Gene3D" id="3.40.50.720">
    <property type="entry name" value="NAD(P)-binding Rossmann-like Domain"/>
    <property type="match status" value="1"/>
</dbReference>
<reference evidence="3 4" key="1">
    <citation type="submission" date="2020-08" db="EMBL/GenBank/DDBJ databases">
        <title>Genomic Encyclopedia of Type Strains, Phase IV (KMG-IV): sequencing the most valuable type-strain genomes for metagenomic binning, comparative biology and taxonomic classification.</title>
        <authorList>
            <person name="Goeker M."/>
        </authorList>
    </citation>
    <scope>NUCLEOTIDE SEQUENCE [LARGE SCALE GENOMIC DNA]</scope>
    <source>
        <strain evidence="3 4">YIM 65646</strain>
    </source>
</reference>
<gene>
    <name evidence="3" type="ORF">HNR73_006268</name>
</gene>
<evidence type="ECO:0000313" key="4">
    <source>
        <dbReference type="Proteomes" id="UP000548476"/>
    </source>
</evidence>
<dbReference type="InterPro" id="IPR036291">
    <property type="entry name" value="NAD(P)-bd_dom_sf"/>
</dbReference>
<keyword evidence="4" id="KW-1185">Reference proteome</keyword>
<dbReference type="GO" id="GO:0016491">
    <property type="term" value="F:oxidoreductase activity"/>
    <property type="evidence" value="ECO:0007669"/>
    <property type="project" value="UniProtKB-KW"/>
</dbReference>
<accession>A0A841FQF4</accession>
<organism evidence="3 4">
    <name type="scientific">Phytomonospora endophytica</name>
    <dbReference type="NCBI Taxonomy" id="714109"/>
    <lineage>
        <taxon>Bacteria</taxon>
        <taxon>Bacillati</taxon>
        <taxon>Actinomycetota</taxon>
        <taxon>Actinomycetes</taxon>
        <taxon>Micromonosporales</taxon>
        <taxon>Micromonosporaceae</taxon>
        <taxon>Phytomonospora</taxon>
    </lineage>
</organism>
<dbReference type="InterPro" id="IPR002347">
    <property type="entry name" value="SDR_fam"/>
</dbReference>